<name>A0A916LDP9_MYCTX</name>
<gene>
    <name evidence="1" type="ORF">ERS007739_03711</name>
</gene>
<comment type="caution">
    <text evidence="1">The sequence shown here is derived from an EMBL/GenBank/DDBJ whole genome shotgun (WGS) entry which is preliminary data.</text>
</comment>
<evidence type="ECO:0000313" key="2">
    <source>
        <dbReference type="Proteomes" id="UP000039021"/>
    </source>
</evidence>
<reference evidence="2" key="1">
    <citation type="submission" date="2015-03" db="EMBL/GenBank/DDBJ databases">
        <authorList>
            <consortium name="Pathogen Informatics"/>
        </authorList>
    </citation>
    <scope>NUCLEOTIDE SEQUENCE [LARGE SCALE GENOMIC DNA]</scope>
    <source>
        <strain evidence="2">N09902308</strain>
    </source>
</reference>
<sequence>MSPASKLPIRSAIFFGPAKAVSIGTCWSSNMPTSNANGLAFSSASAAGSWTSCRFGTSSV</sequence>
<proteinExistence type="predicted"/>
<organism evidence="1 2">
    <name type="scientific">Mycobacterium tuberculosis</name>
    <dbReference type="NCBI Taxonomy" id="1773"/>
    <lineage>
        <taxon>Bacteria</taxon>
        <taxon>Bacillati</taxon>
        <taxon>Actinomycetota</taxon>
        <taxon>Actinomycetes</taxon>
        <taxon>Mycobacteriales</taxon>
        <taxon>Mycobacteriaceae</taxon>
        <taxon>Mycobacterium</taxon>
        <taxon>Mycobacterium tuberculosis complex</taxon>
    </lineage>
</organism>
<dbReference type="AlphaFoldDB" id="A0A916LDP9"/>
<evidence type="ECO:0000313" key="1">
    <source>
        <dbReference type="EMBL" id="COZ40099.1"/>
    </source>
</evidence>
<protein>
    <submittedName>
        <fullName evidence="1">Uncharacterized protein</fullName>
    </submittedName>
</protein>
<dbReference type="Proteomes" id="UP000039021">
    <property type="component" value="Unassembled WGS sequence"/>
</dbReference>
<accession>A0A916LDP9</accession>
<dbReference type="EMBL" id="CSBK01002010">
    <property type="protein sequence ID" value="COZ40099.1"/>
    <property type="molecule type" value="Genomic_DNA"/>
</dbReference>